<dbReference type="Pfam" id="PF01047">
    <property type="entry name" value="MarR"/>
    <property type="match status" value="1"/>
</dbReference>
<feature type="domain" description="HTH marR-type" evidence="4">
    <location>
        <begin position="41"/>
        <end position="173"/>
    </location>
</feature>
<dbReference type="STRING" id="338969.Rfer_1513"/>
<dbReference type="GO" id="GO:0003700">
    <property type="term" value="F:DNA-binding transcription factor activity"/>
    <property type="evidence" value="ECO:0007669"/>
    <property type="project" value="InterPro"/>
</dbReference>
<dbReference type="GO" id="GO:0003677">
    <property type="term" value="F:DNA binding"/>
    <property type="evidence" value="ECO:0007669"/>
    <property type="project" value="UniProtKB-KW"/>
</dbReference>
<dbReference type="PROSITE" id="PS50995">
    <property type="entry name" value="HTH_MARR_2"/>
    <property type="match status" value="1"/>
</dbReference>
<dbReference type="SMART" id="SM00347">
    <property type="entry name" value="HTH_MARR"/>
    <property type="match status" value="1"/>
</dbReference>
<sequence>MKPSRTPLKSDPPRSAAAGVEPIQESCAAIAFYCADGYKPEESVGYLMRRVLALVAQEVERQLETSDLTNAQWVPLFKLSMGKVSTVAELARECHLDPGAMTRLLDRLEAKGLCRRVRSVADRRVVHIELTPVGLDAAAALPAVLSRVQNAHLAGFSVEEFEALKGFLRRILDNAQTQAQTLAPSQTISGDPDAP</sequence>
<dbReference type="Gene3D" id="1.10.10.10">
    <property type="entry name" value="Winged helix-like DNA-binding domain superfamily/Winged helix DNA-binding domain"/>
    <property type="match status" value="1"/>
</dbReference>
<evidence type="ECO:0000256" key="3">
    <source>
        <dbReference type="ARBA" id="ARBA00023163"/>
    </source>
</evidence>
<gene>
    <name evidence="5" type="ordered locus">Rfer_1513</name>
</gene>
<keyword evidence="3" id="KW-0804">Transcription</keyword>
<protein>
    <submittedName>
        <fullName evidence="5">Transcriptional regulator, MarR family</fullName>
    </submittedName>
</protein>
<keyword evidence="1" id="KW-0805">Transcription regulation</keyword>
<dbReference type="InterPro" id="IPR039422">
    <property type="entry name" value="MarR/SlyA-like"/>
</dbReference>
<dbReference type="PANTHER" id="PTHR33164:SF64">
    <property type="entry name" value="TRANSCRIPTIONAL REGULATOR SLYA"/>
    <property type="match status" value="1"/>
</dbReference>
<dbReference type="AlphaFoldDB" id="Q21YA7"/>
<evidence type="ECO:0000256" key="1">
    <source>
        <dbReference type="ARBA" id="ARBA00023015"/>
    </source>
</evidence>
<organism evidence="5 6">
    <name type="scientific">Albidiferax ferrireducens (strain ATCC BAA-621 / DSM 15236 / T118)</name>
    <name type="common">Rhodoferax ferrireducens</name>
    <dbReference type="NCBI Taxonomy" id="338969"/>
    <lineage>
        <taxon>Bacteria</taxon>
        <taxon>Pseudomonadati</taxon>
        <taxon>Pseudomonadota</taxon>
        <taxon>Betaproteobacteria</taxon>
        <taxon>Burkholderiales</taxon>
        <taxon>Comamonadaceae</taxon>
        <taxon>Rhodoferax</taxon>
    </lineage>
</organism>
<dbReference type="InterPro" id="IPR023187">
    <property type="entry name" value="Tscrpt_reg_MarR-type_CS"/>
</dbReference>
<dbReference type="InterPro" id="IPR036388">
    <property type="entry name" value="WH-like_DNA-bd_sf"/>
</dbReference>
<dbReference type="SUPFAM" id="SSF46785">
    <property type="entry name" value="Winged helix' DNA-binding domain"/>
    <property type="match status" value="1"/>
</dbReference>
<accession>Q21YA7</accession>
<dbReference type="EMBL" id="CP000267">
    <property type="protein sequence ID" value="ABD69246.1"/>
    <property type="molecule type" value="Genomic_DNA"/>
</dbReference>
<dbReference type="InterPro" id="IPR000835">
    <property type="entry name" value="HTH_MarR-typ"/>
</dbReference>
<proteinExistence type="predicted"/>
<dbReference type="InterPro" id="IPR036390">
    <property type="entry name" value="WH_DNA-bd_sf"/>
</dbReference>
<dbReference type="PROSITE" id="PS01117">
    <property type="entry name" value="HTH_MARR_1"/>
    <property type="match status" value="1"/>
</dbReference>
<dbReference type="PRINTS" id="PR00598">
    <property type="entry name" value="HTHMARR"/>
</dbReference>
<dbReference type="GO" id="GO:0006950">
    <property type="term" value="P:response to stress"/>
    <property type="evidence" value="ECO:0007669"/>
    <property type="project" value="TreeGrafter"/>
</dbReference>
<dbReference type="OrthoDB" id="6195716at2"/>
<keyword evidence="2" id="KW-0238">DNA-binding</keyword>
<dbReference type="HOGENOM" id="CLU_083287_18_5_4"/>
<evidence type="ECO:0000259" key="4">
    <source>
        <dbReference type="PROSITE" id="PS50995"/>
    </source>
</evidence>
<evidence type="ECO:0000313" key="6">
    <source>
        <dbReference type="Proteomes" id="UP000008332"/>
    </source>
</evidence>
<dbReference type="KEGG" id="rfr:Rfer_1513"/>
<reference evidence="6" key="1">
    <citation type="submission" date="2006-02" db="EMBL/GenBank/DDBJ databases">
        <title>Complete sequence of chromosome of Rhodoferax ferrireducens DSM 15236.</title>
        <authorList>
            <person name="Copeland A."/>
            <person name="Lucas S."/>
            <person name="Lapidus A."/>
            <person name="Barry K."/>
            <person name="Detter J.C."/>
            <person name="Glavina del Rio T."/>
            <person name="Hammon N."/>
            <person name="Israni S."/>
            <person name="Pitluck S."/>
            <person name="Brettin T."/>
            <person name="Bruce D."/>
            <person name="Han C."/>
            <person name="Tapia R."/>
            <person name="Gilna P."/>
            <person name="Kiss H."/>
            <person name="Schmutz J."/>
            <person name="Larimer F."/>
            <person name="Land M."/>
            <person name="Kyrpides N."/>
            <person name="Ivanova N."/>
            <person name="Richardson P."/>
        </authorList>
    </citation>
    <scope>NUCLEOTIDE SEQUENCE [LARGE SCALE GENOMIC DNA]</scope>
    <source>
        <strain evidence="6">ATCC BAA-621 / DSM 15236 / T118</strain>
    </source>
</reference>
<name>Q21YA7_ALBFT</name>
<dbReference type="eggNOG" id="COG1846">
    <property type="taxonomic scope" value="Bacteria"/>
</dbReference>
<dbReference type="Proteomes" id="UP000008332">
    <property type="component" value="Chromosome"/>
</dbReference>
<dbReference type="RefSeq" id="WP_011463814.1">
    <property type="nucleotide sequence ID" value="NC_007908.1"/>
</dbReference>
<evidence type="ECO:0000313" key="5">
    <source>
        <dbReference type="EMBL" id="ABD69246.1"/>
    </source>
</evidence>
<evidence type="ECO:0000256" key="2">
    <source>
        <dbReference type="ARBA" id="ARBA00023125"/>
    </source>
</evidence>
<dbReference type="PANTHER" id="PTHR33164">
    <property type="entry name" value="TRANSCRIPTIONAL REGULATOR, MARR FAMILY"/>
    <property type="match status" value="1"/>
</dbReference>
<keyword evidence="6" id="KW-1185">Reference proteome</keyword>